<keyword evidence="2" id="KW-0689">Ribosomal protein</keyword>
<dbReference type="Pfam" id="PF00467">
    <property type="entry name" value="KOW"/>
    <property type="match status" value="1"/>
</dbReference>
<evidence type="ECO:0000256" key="3">
    <source>
        <dbReference type="ARBA" id="ARBA00023274"/>
    </source>
</evidence>
<reference evidence="5" key="1">
    <citation type="submission" date="2021-01" db="EMBL/GenBank/DDBJ databases">
        <authorList>
            <person name="Corre E."/>
            <person name="Pelletier E."/>
            <person name="Niang G."/>
            <person name="Scheremetjew M."/>
            <person name="Finn R."/>
            <person name="Kale V."/>
            <person name="Holt S."/>
            <person name="Cochrane G."/>
            <person name="Meng A."/>
            <person name="Brown T."/>
            <person name="Cohen L."/>
        </authorList>
    </citation>
    <scope>NUCLEOTIDE SEQUENCE</scope>
    <source>
        <strain evidence="5">ATCC 50979</strain>
    </source>
</reference>
<dbReference type="Pfam" id="PF01929">
    <property type="entry name" value="Ribosomal_L14e"/>
    <property type="match status" value="1"/>
</dbReference>
<accession>A0A7S1VK00</accession>
<evidence type="ECO:0000256" key="2">
    <source>
        <dbReference type="ARBA" id="ARBA00022980"/>
    </source>
</evidence>
<dbReference type="GO" id="GO:0022625">
    <property type="term" value="C:cytosolic large ribosomal subunit"/>
    <property type="evidence" value="ECO:0007669"/>
    <property type="project" value="TreeGrafter"/>
</dbReference>
<dbReference type="InterPro" id="IPR002784">
    <property type="entry name" value="Ribosomal_eL14_dom"/>
</dbReference>
<name>A0A7S1VK00_9EUKA</name>
<dbReference type="Gene3D" id="2.30.30.30">
    <property type="match status" value="1"/>
</dbReference>
<protein>
    <recommendedName>
        <fullName evidence="4">KOW domain-containing protein</fullName>
    </recommendedName>
</protein>
<dbReference type="GO" id="GO:0003735">
    <property type="term" value="F:structural constituent of ribosome"/>
    <property type="evidence" value="ECO:0007669"/>
    <property type="project" value="InterPro"/>
</dbReference>
<organism evidence="5">
    <name type="scientific">Sexangularia sp. CB-2014</name>
    <dbReference type="NCBI Taxonomy" id="1486929"/>
    <lineage>
        <taxon>Eukaryota</taxon>
        <taxon>Amoebozoa</taxon>
        <taxon>Tubulinea</taxon>
        <taxon>Elardia</taxon>
        <taxon>Arcellinida</taxon>
        <taxon>Arcellinida incertae sedis</taxon>
        <taxon>Sexangularia</taxon>
    </lineage>
</organism>
<dbReference type="InterPro" id="IPR005824">
    <property type="entry name" value="KOW"/>
</dbReference>
<dbReference type="InterPro" id="IPR008991">
    <property type="entry name" value="Translation_prot_SH3-like_sf"/>
</dbReference>
<sequence length="140" mass="15610">MTNSMFKRFVEVGRLVYIAFGPDAGKIGVIVEIIDLNRILVESPSFITRKAVNLKHIYLTKQMVEGVSRGMRRGKVLKAWEAGKVTEKFNATAFAKKRAALAKRAESTDFERFQLRAAKKQRAQKVAPIAEKAIASAADK</sequence>
<dbReference type="InterPro" id="IPR014722">
    <property type="entry name" value="Rib_uL2_dom2"/>
</dbReference>
<dbReference type="PANTHER" id="PTHR11127:SF2">
    <property type="entry name" value="LARGE RIBOSOMAL SUBUNIT PROTEIN EL14"/>
    <property type="match status" value="1"/>
</dbReference>
<evidence type="ECO:0000313" key="5">
    <source>
        <dbReference type="EMBL" id="CAD9302544.1"/>
    </source>
</evidence>
<proteinExistence type="inferred from homology"/>
<dbReference type="GO" id="GO:0003723">
    <property type="term" value="F:RNA binding"/>
    <property type="evidence" value="ECO:0007669"/>
    <property type="project" value="InterPro"/>
</dbReference>
<gene>
    <name evidence="5" type="ORF">SSP0437_LOCUS9000</name>
</gene>
<dbReference type="EMBL" id="HBGL01011545">
    <property type="protein sequence ID" value="CAD9302544.1"/>
    <property type="molecule type" value="Transcribed_RNA"/>
</dbReference>
<comment type="similarity">
    <text evidence="1">Belongs to the eukaryotic ribosomal protein eL14 family.</text>
</comment>
<dbReference type="AlphaFoldDB" id="A0A7S1VK00"/>
<dbReference type="CDD" id="cd23702">
    <property type="entry name" value="eL14"/>
    <property type="match status" value="1"/>
</dbReference>
<dbReference type="GO" id="GO:0042273">
    <property type="term" value="P:ribosomal large subunit biogenesis"/>
    <property type="evidence" value="ECO:0007669"/>
    <property type="project" value="TreeGrafter"/>
</dbReference>
<dbReference type="SMART" id="SM00739">
    <property type="entry name" value="KOW"/>
    <property type="match status" value="1"/>
</dbReference>
<evidence type="ECO:0000259" key="4">
    <source>
        <dbReference type="SMART" id="SM00739"/>
    </source>
</evidence>
<dbReference type="SUPFAM" id="SSF50104">
    <property type="entry name" value="Translation proteins SH3-like domain"/>
    <property type="match status" value="1"/>
</dbReference>
<feature type="domain" description="KOW" evidence="4">
    <location>
        <begin position="9"/>
        <end position="36"/>
    </location>
</feature>
<dbReference type="GO" id="GO:0006412">
    <property type="term" value="P:translation"/>
    <property type="evidence" value="ECO:0007669"/>
    <property type="project" value="InterPro"/>
</dbReference>
<dbReference type="Gene3D" id="6.10.250.2270">
    <property type="match status" value="1"/>
</dbReference>
<dbReference type="PANTHER" id="PTHR11127">
    <property type="entry name" value="60S RIBOSOMAL PROTEIN L14"/>
    <property type="match status" value="1"/>
</dbReference>
<evidence type="ECO:0000256" key="1">
    <source>
        <dbReference type="ARBA" id="ARBA00006592"/>
    </source>
</evidence>
<dbReference type="InterPro" id="IPR039660">
    <property type="entry name" value="Ribosomal_eL14"/>
</dbReference>
<keyword evidence="3" id="KW-0687">Ribonucleoprotein</keyword>